<keyword evidence="3" id="KW-1185">Reference proteome</keyword>
<proteinExistence type="predicted"/>
<protein>
    <submittedName>
        <fullName evidence="2">Transcriptional regulator, putative</fullName>
    </submittedName>
</protein>
<evidence type="ECO:0000313" key="3">
    <source>
        <dbReference type="Proteomes" id="UP001057455"/>
    </source>
</evidence>
<dbReference type="OrthoDB" id="366174at2759"/>
<organism evidence="2 3">
    <name type="scientific">Babesia ovis</name>
    <dbReference type="NCBI Taxonomy" id="5869"/>
    <lineage>
        <taxon>Eukaryota</taxon>
        <taxon>Sar</taxon>
        <taxon>Alveolata</taxon>
        <taxon>Apicomplexa</taxon>
        <taxon>Aconoidasida</taxon>
        <taxon>Piroplasmida</taxon>
        <taxon>Babesiidae</taxon>
        <taxon>Babesia</taxon>
    </lineage>
</organism>
<comment type="caution">
    <text evidence="2">The sequence shown here is derived from an EMBL/GenBank/DDBJ whole genome shotgun (WGS) entry which is preliminary data.</text>
</comment>
<evidence type="ECO:0000313" key="2">
    <source>
        <dbReference type="EMBL" id="GFE53921.1"/>
    </source>
</evidence>
<sequence>MVEKEVAIARLQSTLLRLSKDDLIKLLKSTYQAMRIKHGIPFERADVRPSGVTSQRELRNKGAKTPAVTRKRKPSAGRKKLPDATPDTNSFRKVEQPTFRQVDRLADDLNDLHFSSLSYDSDDVHLSDPCAANEHCEVPPTHIGQSKGTGTPESILSDRDLAIQTLKDDVRQLVPMLDLSTIGPSAKEAYKLSELINVQHDRPNSNKMNATCIDMPETSGMASTENDNSRFAEAPGTYAYHMPLHQPFQQPKIVPATYTMAPRPGGWFPGHPNPQFVRGAPQMYPVQPMRPAINANIGYHDAQTFRNMGPIRLRSHSMQRL</sequence>
<dbReference type="Proteomes" id="UP001057455">
    <property type="component" value="Unassembled WGS sequence"/>
</dbReference>
<name>A0A9W5WUH5_BABOV</name>
<feature type="compositionally biased region" description="Basic residues" evidence="1">
    <location>
        <begin position="69"/>
        <end position="79"/>
    </location>
</feature>
<evidence type="ECO:0000256" key="1">
    <source>
        <dbReference type="SAM" id="MobiDB-lite"/>
    </source>
</evidence>
<reference evidence="2" key="1">
    <citation type="submission" date="2019-12" db="EMBL/GenBank/DDBJ databases">
        <title>Genome sequence of Babesia ovis.</title>
        <authorList>
            <person name="Yamagishi J."/>
            <person name="Sevinc F."/>
            <person name="Xuan X."/>
        </authorList>
    </citation>
    <scope>NUCLEOTIDE SEQUENCE</scope>
    <source>
        <strain evidence="2">Selcuk</strain>
    </source>
</reference>
<accession>A0A9W5WUH5</accession>
<gene>
    <name evidence="2" type="ORF">BaOVIS_013250</name>
</gene>
<dbReference type="AlphaFoldDB" id="A0A9W5WUH5"/>
<feature type="region of interest" description="Disordered" evidence="1">
    <location>
        <begin position="47"/>
        <end position="92"/>
    </location>
</feature>
<dbReference type="EMBL" id="BLIY01000008">
    <property type="protein sequence ID" value="GFE53921.1"/>
    <property type="molecule type" value="Genomic_DNA"/>
</dbReference>